<dbReference type="Pfam" id="PF04390">
    <property type="entry name" value="LptE"/>
    <property type="match status" value="1"/>
</dbReference>
<evidence type="ECO:0000313" key="1">
    <source>
        <dbReference type="EMBL" id="BCS89667.1"/>
    </source>
</evidence>
<dbReference type="PROSITE" id="PS51257">
    <property type="entry name" value="PROKAR_LIPOPROTEIN"/>
    <property type="match status" value="1"/>
</dbReference>
<dbReference type="EMBL" id="AP024485">
    <property type="protein sequence ID" value="BCS89667.1"/>
    <property type="molecule type" value="Genomic_DNA"/>
</dbReference>
<accession>A0ABN6ETJ7</accession>
<name>A0ABN6ETJ7_9BACT</name>
<evidence type="ECO:0008006" key="3">
    <source>
        <dbReference type="Google" id="ProtNLM"/>
    </source>
</evidence>
<dbReference type="RefSeq" id="WP_229591632.1">
    <property type="nucleotide sequence ID" value="NZ_AP024485.1"/>
</dbReference>
<dbReference type="InterPro" id="IPR007485">
    <property type="entry name" value="LPS_assembly_LptE"/>
</dbReference>
<sequence>MPFYRYILLLAVFALAGCSGYSFGEGESSVLPKEYRVLAIGEVSNPTTISWLEPRLRKLLRDELNNRGSIQWSDTRATADAVIDINIHRYNRPTAVSGSSDETLSSVAVFQFEAVIISTMDDSELWRSGVIDQQWPFFSGDESQADKEVTKLGIRRLADRMTQNY</sequence>
<proteinExistence type="predicted"/>
<dbReference type="Proteomes" id="UP001053296">
    <property type="component" value="Chromosome"/>
</dbReference>
<protein>
    <recommendedName>
        <fullName evidence="3">Lipoprotein</fullName>
    </recommendedName>
</protein>
<reference evidence="1" key="1">
    <citation type="journal article" date="2022" name="Arch. Microbiol.">
        <title>Pseudodesulfovibrio sediminis sp. nov., a mesophilic and neutrophilic sulfate-reducing bacterium isolated from sediment of a brackish lake.</title>
        <authorList>
            <person name="Takahashi A."/>
            <person name="Kojima H."/>
            <person name="Watanabe M."/>
            <person name="Fukui M."/>
        </authorList>
    </citation>
    <scope>NUCLEOTIDE SEQUENCE</scope>
    <source>
        <strain evidence="1">SF6</strain>
    </source>
</reference>
<organism evidence="1 2">
    <name type="scientific">Pseudodesulfovibrio sediminis</name>
    <dbReference type="NCBI Taxonomy" id="2810563"/>
    <lineage>
        <taxon>Bacteria</taxon>
        <taxon>Pseudomonadati</taxon>
        <taxon>Thermodesulfobacteriota</taxon>
        <taxon>Desulfovibrionia</taxon>
        <taxon>Desulfovibrionales</taxon>
        <taxon>Desulfovibrionaceae</taxon>
    </lineage>
</organism>
<evidence type="ECO:0000313" key="2">
    <source>
        <dbReference type="Proteomes" id="UP001053296"/>
    </source>
</evidence>
<gene>
    <name evidence="1" type="ORF">PSDVSF_29090</name>
</gene>
<keyword evidence="2" id="KW-1185">Reference proteome</keyword>